<keyword evidence="3" id="KW-0677">Repeat</keyword>
<proteinExistence type="predicted"/>
<name>A0A4U5P8Q4_STECR</name>
<evidence type="ECO:0000256" key="8">
    <source>
        <dbReference type="PROSITE-ProRule" id="PRU00042"/>
    </source>
</evidence>
<dbReference type="PANTHER" id="PTHR24394:SF44">
    <property type="entry name" value="ZINC FINGER PROTEIN 271-LIKE"/>
    <property type="match status" value="1"/>
</dbReference>
<dbReference type="SUPFAM" id="SSF54695">
    <property type="entry name" value="POZ domain"/>
    <property type="match status" value="2"/>
</dbReference>
<feature type="domain" description="C2H2-type" evidence="10">
    <location>
        <begin position="569"/>
        <end position="597"/>
    </location>
</feature>
<dbReference type="InterPro" id="IPR013087">
    <property type="entry name" value="Znf_C2H2_type"/>
</dbReference>
<protein>
    <recommendedName>
        <fullName evidence="13">BTB domain-containing protein</fullName>
    </recommendedName>
</protein>
<evidence type="ECO:0000256" key="4">
    <source>
        <dbReference type="ARBA" id="ARBA00022771"/>
    </source>
</evidence>
<dbReference type="GO" id="GO:0005634">
    <property type="term" value="C:nucleus"/>
    <property type="evidence" value="ECO:0007669"/>
    <property type="project" value="UniProtKB-SubCell"/>
</dbReference>
<evidence type="ECO:0000256" key="3">
    <source>
        <dbReference type="ARBA" id="ARBA00022737"/>
    </source>
</evidence>
<evidence type="ECO:0000256" key="1">
    <source>
        <dbReference type="ARBA" id="ARBA00004123"/>
    </source>
</evidence>
<dbReference type="PROSITE" id="PS50157">
    <property type="entry name" value="ZINC_FINGER_C2H2_2"/>
    <property type="match status" value="3"/>
</dbReference>
<feature type="domain" description="BTB" evidence="9">
    <location>
        <begin position="164"/>
        <end position="235"/>
    </location>
</feature>
<dbReference type="FunFam" id="3.30.160.60:FF:002343">
    <property type="entry name" value="Zinc finger protein 33A"/>
    <property type="match status" value="1"/>
</dbReference>
<evidence type="ECO:0000256" key="6">
    <source>
        <dbReference type="ARBA" id="ARBA00023125"/>
    </source>
</evidence>
<evidence type="ECO:0000256" key="5">
    <source>
        <dbReference type="ARBA" id="ARBA00022833"/>
    </source>
</evidence>
<gene>
    <name evidence="11" type="ORF">L596_007126</name>
</gene>
<evidence type="ECO:0000259" key="10">
    <source>
        <dbReference type="PROSITE" id="PS50157"/>
    </source>
</evidence>
<dbReference type="EMBL" id="AZBU02000002">
    <property type="protein sequence ID" value="TKR92480.1"/>
    <property type="molecule type" value="Genomic_DNA"/>
</dbReference>
<dbReference type="InterPro" id="IPR000210">
    <property type="entry name" value="BTB/POZ_dom"/>
</dbReference>
<dbReference type="InterPro" id="IPR036236">
    <property type="entry name" value="Znf_C2H2_sf"/>
</dbReference>
<dbReference type="FunFam" id="3.30.160.60:FF:001009">
    <property type="entry name" value="Zinc finger protein 26"/>
    <property type="match status" value="1"/>
</dbReference>
<dbReference type="OrthoDB" id="5844319at2759"/>
<dbReference type="InterPro" id="IPR011333">
    <property type="entry name" value="SKP1/BTB/POZ_sf"/>
</dbReference>
<comment type="subcellular location">
    <subcellularLocation>
        <location evidence="1">Nucleus</location>
    </subcellularLocation>
</comment>
<feature type="domain" description="BTB" evidence="9">
    <location>
        <begin position="295"/>
        <end position="366"/>
    </location>
</feature>
<dbReference type="Gene3D" id="3.30.160.60">
    <property type="entry name" value="Classic Zinc Finger"/>
    <property type="match status" value="3"/>
</dbReference>
<keyword evidence="2" id="KW-0479">Metal-binding</keyword>
<evidence type="ECO:0008006" key="13">
    <source>
        <dbReference type="Google" id="ProtNLM"/>
    </source>
</evidence>
<dbReference type="STRING" id="34508.A0A4U5P8Q4"/>
<dbReference type="GO" id="GO:0008270">
    <property type="term" value="F:zinc ion binding"/>
    <property type="evidence" value="ECO:0007669"/>
    <property type="project" value="UniProtKB-KW"/>
</dbReference>
<sequence>MLNHLESIHSFQKVPYDPESAGGKYGRRAGRLLSSDRHSIASSILRDFSVIFAAWKISCWGALSSFLLATSSAAESAAPSSVGAAEPESLLDQERTLCHPEYDLGEDCFEPDSNHLYVEQGHDSPEEAALYDEQVSASPQVQTHSQLFFNYIRDLLDSEDHGFADVSLNCCGRQLLNAHRIVLAAFSSSFEPVLAGIHNTTIISVDVDTKITGVCESDLRDIVNFMYSGRSSLTRPSLLKSANTLGCQSLCQLLNACVLQSATADAHEPVVFEDRDHAVRLLYALDRFKMDNAFTDCILKCRGGFIAQCHRILLSAFSTHFATVLASTSDSPMVTLDVDSDVIGVTGTDLRNIIDFMYTGIVRVARKRFRILRQAAVTLGVTRLVGAIDGENHNHSPNSPGTPNYLIEQQSAYDDFAPNSENNGLSSDDYGYGTPDYQSSVQSDQDRYIFSKVDEALMDYHPTAPLQRELTASDDYGEIYEAYVSGPRRGRKCGSYGGTVQGREYQRPRGFYPASLGRNPSCSTTNRVQIYQASKKKAASFNAPQLVTPQAQEVVVSIRTAEKDHEKPYKCPFCDHRTKEKSAVEKHIRCIHTQEAPYKCKYCHQAFKVQSNLVRHIRAHTGEKPYVCKKCGTSYADKKNMDAHVFREHLKLKPMVCPAPGCAAKFWRQDRFLIHCKRQHNFIPVINSTDRLVD</sequence>
<evidence type="ECO:0000259" key="9">
    <source>
        <dbReference type="PROSITE" id="PS50097"/>
    </source>
</evidence>
<keyword evidence="7" id="KW-0539">Nucleus</keyword>
<feature type="domain" description="C2H2-type" evidence="10">
    <location>
        <begin position="598"/>
        <end position="625"/>
    </location>
</feature>
<dbReference type="GO" id="GO:0000981">
    <property type="term" value="F:DNA-binding transcription factor activity, RNA polymerase II-specific"/>
    <property type="evidence" value="ECO:0007669"/>
    <property type="project" value="TreeGrafter"/>
</dbReference>
<organism evidence="11 12">
    <name type="scientific">Steinernema carpocapsae</name>
    <name type="common">Entomopathogenic nematode</name>
    <dbReference type="NCBI Taxonomy" id="34508"/>
    <lineage>
        <taxon>Eukaryota</taxon>
        <taxon>Metazoa</taxon>
        <taxon>Ecdysozoa</taxon>
        <taxon>Nematoda</taxon>
        <taxon>Chromadorea</taxon>
        <taxon>Rhabditida</taxon>
        <taxon>Tylenchina</taxon>
        <taxon>Panagrolaimomorpha</taxon>
        <taxon>Strongyloidoidea</taxon>
        <taxon>Steinernematidae</taxon>
        <taxon>Steinernema</taxon>
    </lineage>
</organism>
<dbReference type="GO" id="GO:0003677">
    <property type="term" value="F:DNA binding"/>
    <property type="evidence" value="ECO:0007669"/>
    <property type="project" value="UniProtKB-KW"/>
</dbReference>
<accession>A0A4U5P8Q4</accession>
<dbReference type="PROSITE" id="PS50097">
    <property type="entry name" value="BTB"/>
    <property type="match status" value="2"/>
</dbReference>
<dbReference type="Gene3D" id="3.30.710.10">
    <property type="entry name" value="Potassium Channel Kv1.1, Chain A"/>
    <property type="match status" value="2"/>
</dbReference>
<evidence type="ECO:0000313" key="11">
    <source>
        <dbReference type="EMBL" id="TKR92480.1"/>
    </source>
</evidence>
<dbReference type="Proteomes" id="UP000298663">
    <property type="component" value="Unassembled WGS sequence"/>
</dbReference>
<comment type="caution">
    <text evidence="11">The sequence shown here is derived from an EMBL/GenBank/DDBJ whole genome shotgun (WGS) entry which is preliminary data.</text>
</comment>
<dbReference type="PANTHER" id="PTHR24394">
    <property type="entry name" value="ZINC FINGER PROTEIN"/>
    <property type="match status" value="1"/>
</dbReference>
<dbReference type="SMART" id="SM00225">
    <property type="entry name" value="BTB"/>
    <property type="match status" value="2"/>
</dbReference>
<dbReference type="SMART" id="SM00355">
    <property type="entry name" value="ZnF_C2H2"/>
    <property type="match status" value="4"/>
</dbReference>
<keyword evidence="6" id="KW-0238">DNA-binding</keyword>
<dbReference type="Pfam" id="PF00096">
    <property type="entry name" value="zf-C2H2"/>
    <property type="match status" value="1"/>
</dbReference>
<keyword evidence="5" id="KW-0862">Zinc</keyword>
<evidence type="ECO:0000313" key="12">
    <source>
        <dbReference type="Proteomes" id="UP000298663"/>
    </source>
</evidence>
<reference evidence="11 12" key="1">
    <citation type="journal article" date="2015" name="Genome Biol.">
        <title>Comparative genomics of Steinernema reveals deeply conserved gene regulatory networks.</title>
        <authorList>
            <person name="Dillman A.R."/>
            <person name="Macchietto M."/>
            <person name="Porter C.F."/>
            <person name="Rogers A."/>
            <person name="Williams B."/>
            <person name="Antoshechkin I."/>
            <person name="Lee M.M."/>
            <person name="Goodwin Z."/>
            <person name="Lu X."/>
            <person name="Lewis E.E."/>
            <person name="Goodrich-Blair H."/>
            <person name="Stock S.P."/>
            <person name="Adams B.J."/>
            <person name="Sternberg P.W."/>
            <person name="Mortazavi A."/>
        </authorList>
    </citation>
    <scope>NUCLEOTIDE SEQUENCE [LARGE SCALE GENOMIC DNA]</scope>
    <source>
        <strain evidence="11 12">ALL</strain>
    </source>
</reference>
<evidence type="ECO:0000256" key="2">
    <source>
        <dbReference type="ARBA" id="ARBA00022723"/>
    </source>
</evidence>
<dbReference type="PROSITE" id="PS00028">
    <property type="entry name" value="ZINC_FINGER_C2H2_1"/>
    <property type="match status" value="2"/>
</dbReference>
<dbReference type="AlphaFoldDB" id="A0A4U5P8Q4"/>
<reference evidence="11 12" key="2">
    <citation type="journal article" date="2019" name="G3 (Bethesda)">
        <title>Hybrid Assembly of the Genome of the Entomopathogenic Nematode Steinernema carpocapsae Identifies the X-Chromosome.</title>
        <authorList>
            <person name="Serra L."/>
            <person name="Macchietto M."/>
            <person name="Macias-Munoz A."/>
            <person name="McGill C.J."/>
            <person name="Rodriguez I.M."/>
            <person name="Rodriguez B."/>
            <person name="Murad R."/>
            <person name="Mortazavi A."/>
        </authorList>
    </citation>
    <scope>NUCLEOTIDE SEQUENCE [LARGE SCALE GENOMIC DNA]</scope>
    <source>
        <strain evidence="11 12">ALL</strain>
    </source>
</reference>
<feature type="domain" description="C2H2-type" evidence="10">
    <location>
        <begin position="626"/>
        <end position="654"/>
    </location>
</feature>
<keyword evidence="12" id="KW-1185">Reference proteome</keyword>
<keyword evidence="4 8" id="KW-0863">Zinc-finger</keyword>
<dbReference type="Pfam" id="PF00651">
    <property type="entry name" value="BTB"/>
    <property type="match status" value="2"/>
</dbReference>
<evidence type="ECO:0000256" key="7">
    <source>
        <dbReference type="ARBA" id="ARBA00023242"/>
    </source>
</evidence>
<dbReference type="SUPFAM" id="SSF57667">
    <property type="entry name" value="beta-beta-alpha zinc fingers"/>
    <property type="match status" value="2"/>
</dbReference>